<evidence type="ECO:0000313" key="3">
    <source>
        <dbReference type="Proteomes" id="UP000077177"/>
    </source>
</evidence>
<dbReference type="NCBIfam" id="NF047646">
    <property type="entry name" value="REP_Tyr_transpos"/>
    <property type="match status" value="1"/>
</dbReference>
<dbReference type="GO" id="GO:0043565">
    <property type="term" value="F:sequence-specific DNA binding"/>
    <property type="evidence" value="ECO:0007669"/>
    <property type="project" value="TreeGrafter"/>
</dbReference>
<dbReference type="AlphaFoldDB" id="A0A172U316"/>
<name>A0A172U316_9BACT</name>
<reference evidence="3" key="1">
    <citation type="submission" date="2015-01" db="EMBL/GenBank/DDBJ databases">
        <title>Flavisolibacter sp./LCS9/ whole genome sequencing.</title>
        <authorList>
            <person name="Kim M.K."/>
            <person name="Srinivasan S."/>
            <person name="Lee J.-J."/>
        </authorList>
    </citation>
    <scope>NUCLEOTIDE SEQUENCE [LARGE SCALE GENOMIC DNA]</scope>
    <source>
        <strain evidence="3">LCS9</strain>
    </source>
</reference>
<dbReference type="PANTHER" id="PTHR36966">
    <property type="entry name" value="REP-ASSOCIATED TYROSINE TRANSPOSASE"/>
    <property type="match status" value="1"/>
</dbReference>
<dbReference type="GO" id="GO:0004803">
    <property type="term" value="F:transposase activity"/>
    <property type="evidence" value="ECO:0007669"/>
    <property type="project" value="InterPro"/>
</dbReference>
<dbReference type="InterPro" id="IPR052715">
    <property type="entry name" value="RAYT_transposase"/>
</dbReference>
<organism evidence="2 3">
    <name type="scientific">Flavisolibacter tropicus</name>
    <dbReference type="NCBI Taxonomy" id="1492898"/>
    <lineage>
        <taxon>Bacteria</taxon>
        <taxon>Pseudomonadati</taxon>
        <taxon>Bacteroidota</taxon>
        <taxon>Chitinophagia</taxon>
        <taxon>Chitinophagales</taxon>
        <taxon>Chitinophagaceae</taxon>
        <taxon>Flavisolibacter</taxon>
    </lineage>
</organism>
<dbReference type="GO" id="GO:0006313">
    <property type="term" value="P:DNA transposition"/>
    <property type="evidence" value="ECO:0007669"/>
    <property type="project" value="InterPro"/>
</dbReference>
<protein>
    <submittedName>
        <fullName evidence="2">Transposase</fullName>
    </submittedName>
</protein>
<dbReference type="EMBL" id="CP011390">
    <property type="protein sequence ID" value="ANE53558.1"/>
    <property type="molecule type" value="Genomic_DNA"/>
</dbReference>
<dbReference type="InterPro" id="IPR002686">
    <property type="entry name" value="Transposase_17"/>
</dbReference>
<dbReference type="PANTHER" id="PTHR36966:SF1">
    <property type="entry name" value="REP-ASSOCIATED TYROSINE TRANSPOSASE"/>
    <property type="match status" value="1"/>
</dbReference>
<accession>A0A172U316</accession>
<dbReference type="OrthoDB" id="9788881at2"/>
<gene>
    <name evidence="2" type="ORF">SY85_17065</name>
</gene>
<sequence length="172" mass="20557">MPDLITEYPQFFTVTCLGWKRLLQPDKYKTLVVESLRFLVVNNRVIVYGFVIMTNHLHLIWQMKGSHHPQDIQRDFLKFTGQQIKQDLLLHHPQVLEHFKVQAQDRHYQLWERNALSVELRREIVLSQKLDYIHHNPVRAGLCILPEAYHFSSAHFYETGKDNWGLLTHYKN</sequence>
<dbReference type="Gene3D" id="3.30.70.1290">
    <property type="entry name" value="Transposase IS200-like"/>
    <property type="match status" value="1"/>
</dbReference>
<keyword evidence="3" id="KW-1185">Reference proteome</keyword>
<evidence type="ECO:0000259" key="1">
    <source>
        <dbReference type="SMART" id="SM01321"/>
    </source>
</evidence>
<dbReference type="KEGG" id="fla:SY85_17065"/>
<feature type="domain" description="Transposase IS200-like" evidence="1">
    <location>
        <begin position="5"/>
        <end position="136"/>
    </location>
</feature>
<dbReference type="SMART" id="SM01321">
    <property type="entry name" value="Y1_Tnp"/>
    <property type="match status" value="1"/>
</dbReference>
<dbReference type="Proteomes" id="UP000077177">
    <property type="component" value="Chromosome"/>
</dbReference>
<evidence type="ECO:0000313" key="2">
    <source>
        <dbReference type="EMBL" id="ANE53558.1"/>
    </source>
</evidence>
<dbReference type="InterPro" id="IPR036515">
    <property type="entry name" value="Transposase_17_sf"/>
</dbReference>
<reference evidence="2 3" key="2">
    <citation type="journal article" date="2016" name="Int. J. Syst. Evol. Microbiol.">
        <title>Flavisolibacter tropicus sp. nov., isolated from tropical soil.</title>
        <authorList>
            <person name="Lee J.J."/>
            <person name="Kang M.S."/>
            <person name="Kim G.S."/>
            <person name="Lee C.S."/>
            <person name="Lim S."/>
            <person name="Lee J."/>
            <person name="Roh S.H."/>
            <person name="Kang H."/>
            <person name="Ha J.M."/>
            <person name="Bae S."/>
            <person name="Jung H.Y."/>
            <person name="Kim M.K."/>
        </authorList>
    </citation>
    <scope>NUCLEOTIDE SEQUENCE [LARGE SCALE GENOMIC DNA]</scope>
    <source>
        <strain evidence="2 3">LCS9</strain>
    </source>
</reference>
<dbReference type="STRING" id="1492898.SY85_17065"/>
<proteinExistence type="predicted"/>
<dbReference type="SUPFAM" id="SSF143422">
    <property type="entry name" value="Transposase IS200-like"/>
    <property type="match status" value="1"/>
</dbReference>